<dbReference type="AlphaFoldDB" id="A0A917Q4K1"/>
<dbReference type="CDD" id="cd00761">
    <property type="entry name" value="Glyco_tranf_GTA_type"/>
    <property type="match status" value="1"/>
</dbReference>
<protein>
    <recommendedName>
        <fullName evidence="3">Glycosyl transferase family 2</fullName>
    </recommendedName>
</protein>
<dbReference type="RefSeq" id="WP_188909318.1">
    <property type="nucleotide sequence ID" value="NZ_BMMF01000002.1"/>
</dbReference>
<dbReference type="SUPFAM" id="SSF53448">
    <property type="entry name" value="Nucleotide-diphospho-sugar transferases"/>
    <property type="match status" value="1"/>
</dbReference>
<organism evidence="1 2">
    <name type="scientific">Salinarimonas ramus</name>
    <dbReference type="NCBI Taxonomy" id="690164"/>
    <lineage>
        <taxon>Bacteria</taxon>
        <taxon>Pseudomonadati</taxon>
        <taxon>Pseudomonadota</taxon>
        <taxon>Alphaproteobacteria</taxon>
        <taxon>Hyphomicrobiales</taxon>
        <taxon>Salinarimonadaceae</taxon>
        <taxon>Salinarimonas</taxon>
    </lineage>
</organism>
<dbReference type="Proteomes" id="UP000600449">
    <property type="component" value="Unassembled WGS sequence"/>
</dbReference>
<gene>
    <name evidence="1" type="ORF">GCM10011322_05490</name>
</gene>
<keyword evidence="2" id="KW-1185">Reference proteome</keyword>
<dbReference type="InterPro" id="IPR029044">
    <property type="entry name" value="Nucleotide-diphossugar_trans"/>
</dbReference>
<evidence type="ECO:0000313" key="2">
    <source>
        <dbReference type="Proteomes" id="UP000600449"/>
    </source>
</evidence>
<evidence type="ECO:0008006" key="3">
    <source>
        <dbReference type="Google" id="ProtNLM"/>
    </source>
</evidence>
<evidence type="ECO:0000313" key="1">
    <source>
        <dbReference type="EMBL" id="GGK21703.1"/>
    </source>
</evidence>
<comment type="caution">
    <text evidence="1">The sequence shown here is derived from an EMBL/GenBank/DDBJ whole genome shotgun (WGS) entry which is preliminary data.</text>
</comment>
<dbReference type="EMBL" id="BMMF01000002">
    <property type="protein sequence ID" value="GGK21703.1"/>
    <property type="molecule type" value="Genomic_DNA"/>
</dbReference>
<sequence length="270" mass="29070">MTSTLPFTFGIPLVGRAGTDDVARIEALLGLTLRSILAQTDPSLRVLVMSQDRPFALPNDPRVEFLEADWPAGEPDAANNDAGRKKHALGEAAMRAGEGHLMLVDADDWVPSDLVARARAEIGPEAIGGVMPAGEMIDYASGHIAPLPFPGAFERPFYALCGSSVVARLRPDDPDPLRRNPLLVLRDHNVWPEAAQAHGASVARLGCRGAYLVGTAQNHSECHGPYAAWRRDLVGALRTRGRPADAGFLARFGLDEDALRQAQGSWLDCR</sequence>
<accession>A0A917Q4K1</accession>
<name>A0A917Q4K1_9HYPH</name>
<reference evidence="1 2" key="1">
    <citation type="journal article" date="2014" name="Int. J. Syst. Evol. Microbiol.">
        <title>Complete genome sequence of Corynebacterium casei LMG S-19264T (=DSM 44701T), isolated from a smear-ripened cheese.</title>
        <authorList>
            <consortium name="US DOE Joint Genome Institute (JGI-PGF)"/>
            <person name="Walter F."/>
            <person name="Albersmeier A."/>
            <person name="Kalinowski J."/>
            <person name="Ruckert C."/>
        </authorList>
    </citation>
    <scope>NUCLEOTIDE SEQUENCE [LARGE SCALE GENOMIC DNA]</scope>
    <source>
        <strain evidence="1 2">CGMCC 1.9161</strain>
    </source>
</reference>
<proteinExistence type="predicted"/>